<evidence type="ECO:0008006" key="4">
    <source>
        <dbReference type="Google" id="ProtNLM"/>
    </source>
</evidence>
<dbReference type="Gene3D" id="1.20.1280.290">
    <property type="match status" value="1"/>
</dbReference>
<reference evidence="2" key="1">
    <citation type="journal article" date="2023" name="Insect Mol. Biol.">
        <title>Genome sequencing provides insights into the evolution of gene families encoding plant cell wall-degrading enzymes in longhorned beetles.</title>
        <authorList>
            <person name="Shin N.R."/>
            <person name="Okamura Y."/>
            <person name="Kirsch R."/>
            <person name="Pauchet Y."/>
        </authorList>
    </citation>
    <scope>NUCLEOTIDE SEQUENCE</scope>
    <source>
        <strain evidence="2">AMC_N1</strain>
    </source>
</reference>
<dbReference type="Pfam" id="PF03083">
    <property type="entry name" value="MtN3_slv"/>
    <property type="match status" value="1"/>
</dbReference>
<dbReference type="GO" id="GO:0016020">
    <property type="term" value="C:membrane"/>
    <property type="evidence" value="ECO:0007669"/>
    <property type="project" value="InterPro"/>
</dbReference>
<keyword evidence="1" id="KW-1133">Transmembrane helix</keyword>
<evidence type="ECO:0000313" key="3">
    <source>
        <dbReference type="Proteomes" id="UP001162162"/>
    </source>
</evidence>
<gene>
    <name evidence="2" type="ORF">NQ318_019066</name>
</gene>
<evidence type="ECO:0000313" key="2">
    <source>
        <dbReference type="EMBL" id="KAJ8946985.1"/>
    </source>
</evidence>
<accession>A0AAV8Y8U3</accession>
<dbReference type="InterPro" id="IPR004316">
    <property type="entry name" value="SWEET_rpt"/>
</dbReference>
<evidence type="ECO:0000256" key="1">
    <source>
        <dbReference type="SAM" id="Phobius"/>
    </source>
</evidence>
<keyword evidence="3" id="KW-1185">Reference proteome</keyword>
<feature type="transmembrane region" description="Helical" evidence="1">
    <location>
        <begin position="20"/>
        <end position="42"/>
    </location>
</feature>
<protein>
    <recommendedName>
        <fullName evidence="4">Sugar transporter SWEET1</fullName>
    </recommendedName>
</protein>
<dbReference type="Proteomes" id="UP001162162">
    <property type="component" value="Unassembled WGS sequence"/>
</dbReference>
<keyword evidence="1" id="KW-0812">Transmembrane</keyword>
<proteinExistence type="predicted"/>
<name>A0AAV8Y8U3_9CUCU</name>
<organism evidence="2 3">
    <name type="scientific">Aromia moschata</name>
    <dbReference type="NCBI Taxonomy" id="1265417"/>
    <lineage>
        <taxon>Eukaryota</taxon>
        <taxon>Metazoa</taxon>
        <taxon>Ecdysozoa</taxon>
        <taxon>Arthropoda</taxon>
        <taxon>Hexapoda</taxon>
        <taxon>Insecta</taxon>
        <taxon>Pterygota</taxon>
        <taxon>Neoptera</taxon>
        <taxon>Endopterygota</taxon>
        <taxon>Coleoptera</taxon>
        <taxon>Polyphaga</taxon>
        <taxon>Cucujiformia</taxon>
        <taxon>Chrysomeloidea</taxon>
        <taxon>Cerambycidae</taxon>
        <taxon>Cerambycinae</taxon>
        <taxon>Callichromatini</taxon>
        <taxon>Aromia</taxon>
    </lineage>
</organism>
<comment type="caution">
    <text evidence="2">The sequence shown here is derived from an EMBL/GenBank/DDBJ whole genome shotgun (WGS) entry which is preliminary data.</text>
</comment>
<dbReference type="AlphaFoldDB" id="A0AAV8Y8U3"/>
<sequence length="58" mass="6534">MGTIIGSLWLLYGIILLNYYMIFQNVVGLTLSLCQLVLLLLYPGGQDNSDKDARKKKD</sequence>
<keyword evidence="1" id="KW-0472">Membrane</keyword>
<dbReference type="EMBL" id="JAPWTK010000171">
    <property type="protein sequence ID" value="KAJ8946985.1"/>
    <property type="molecule type" value="Genomic_DNA"/>
</dbReference>